<proteinExistence type="predicted"/>
<organism evidence="1">
    <name type="scientific">Eremomyces bilateralis CBS 781.70</name>
    <dbReference type="NCBI Taxonomy" id="1392243"/>
    <lineage>
        <taxon>Eukaryota</taxon>
        <taxon>Fungi</taxon>
        <taxon>Dikarya</taxon>
        <taxon>Ascomycota</taxon>
        <taxon>Pezizomycotina</taxon>
        <taxon>Dothideomycetes</taxon>
        <taxon>Dothideomycetes incertae sedis</taxon>
        <taxon>Eremomycetales</taxon>
        <taxon>Eremomycetaceae</taxon>
        <taxon>Eremomyces</taxon>
    </lineage>
</organism>
<gene>
    <name evidence="1 3" type="ORF">P152DRAFT_485893</name>
</gene>
<reference evidence="3" key="3">
    <citation type="submission" date="2025-04" db="UniProtKB">
        <authorList>
            <consortium name="RefSeq"/>
        </authorList>
    </citation>
    <scope>IDENTIFICATION</scope>
    <source>
        <strain evidence="3">CBS 781.70</strain>
    </source>
</reference>
<dbReference type="GeneID" id="54422642"/>
<dbReference type="EMBL" id="ML975204">
    <property type="protein sequence ID" value="KAF1807890.1"/>
    <property type="molecule type" value="Genomic_DNA"/>
</dbReference>
<evidence type="ECO:0000313" key="2">
    <source>
        <dbReference type="Proteomes" id="UP000504638"/>
    </source>
</evidence>
<evidence type="ECO:0000313" key="1">
    <source>
        <dbReference type="EMBL" id="KAF1807890.1"/>
    </source>
</evidence>
<name>A0A6G1FQA9_9PEZI</name>
<reference evidence="1 3" key="1">
    <citation type="submission" date="2020-01" db="EMBL/GenBank/DDBJ databases">
        <authorList>
            <consortium name="DOE Joint Genome Institute"/>
            <person name="Haridas S."/>
            <person name="Albert R."/>
            <person name="Binder M."/>
            <person name="Bloem J."/>
            <person name="Labutti K."/>
            <person name="Salamov A."/>
            <person name="Andreopoulos B."/>
            <person name="Baker S.E."/>
            <person name="Barry K."/>
            <person name="Bills G."/>
            <person name="Bluhm B.H."/>
            <person name="Cannon C."/>
            <person name="Castanera R."/>
            <person name="Culley D.E."/>
            <person name="Daum C."/>
            <person name="Ezra D."/>
            <person name="Gonzalez J.B."/>
            <person name="Henrissat B."/>
            <person name="Kuo A."/>
            <person name="Liang C."/>
            <person name="Lipzen A."/>
            <person name="Lutzoni F."/>
            <person name="Magnuson J."/>
            <person name="Mondo S."/>
            <person name="Nolan M."/>
            <person name="Ohm R."/>
            <person name="Pangilinan J."/>
            <person name="Park H.-J."/>
            <person name="Ramirez L."/>
            <person name="Alfaro M."/>
            <person name="Sun H."/>
            <person name="Tritt A."/>
            <person name="Yoshinaga Y."/>
            <person name="Zwiers L.-H."/>
            <person name="Turgeon B.G."/>
            <person name="Goodwin S.B."/>
            <person name="Spatafora J.W."/>
            <person name="Crous P.W."/>
            <person name="Grigoriev I.V."/>
        </authorList>
    </citation>
    <scope>NUCLEOTIDE SEQUENCE</scope>
    <source>
        <strain evidence="1 3">CBS 781.70</strain>
    </source>
</reference>
<protein>
    <submittedName>
        <fullName evidence="1 3">Uncharacterized protein</fullName>
    </submittedName>
</protein>
<evidence type="ECO:0000313" key="3">
    <source>
        <dbReference type="RefSeq" id="XP_033529521.1"/>
    </source>
</evidence>
<accession>A0A6G1FQA9</accession>
<dbReference type="RefSeq" id="XP_033529521.1">
    <property type="nucleotide sequence ID" value="XM_033682072.1"/>
</dbReference>
<keyword evidence="2" id="KW-1185">Reference proteome</keyword>
<dbReference type="AlphaFoldDB" id="A0A6G1FQA9"/>
<reference evidence="3" key="2">
    <citation type="submission" date="2020-04" db="EMBL/GenBank/DDBJ databases">
        <authorList>
            <consortium name="NCBI Genome Project"/>
        </authorList>
    </citation>
    <scope>NUCLEOTIDE SEQUENCE</scope>
    <source>
        <strain evidence="3">CBS 781.70</strain>
    </source>
</reference>
<sequence length="176" mass="19588">MLLGGDQEPICPCGIENTPFHAESCRTRQRGTATRHDTIRGVLARAMRVAYPSRTIKEEPPFDSRDPTGHRADISVLGPPGETFYDLTVVSVHASSVKARPPLQVLDEAAKAKIAKYRAHGKDFFPLVLSVGGLCELKTAKFYRDLQKNYVGSNFLDGQLSTLLTRYRTRPYLLLN</sequence>
<dbReference type="Proteomes" id="UP000504638">
    <property type="component" value="Unplaced"/>
</dbReference>